<evidence type="ECO:0000256" key="4">
    <source>
        <dbReference type="ARBA" id="ARBA00022777"/>
    </source>
</evidence>
<evidence type="ECO:0000256" key="7">
    <source>
        <dbReference type="SAM" id="MobiDB-lite"/>
    </source>
</evidence>
<dbReference type="PROSITE" id="PS50011">
    <property type="entry name" value="PROTEIN_KINASE_DOM"/>
    <property type="match status" value="2"/>
</dbReference>
<dbReference type="PROSITE" id="PS00107">
    <property type="entry name" value="PROTEIN_KINASE_ATP"/>
    <property type="match status" value="1"/>
</dbReference>
<evidence type="ECO:0000256" key="1">
    <source>
        <dbReference type="ARBA" id="ARBA00004167"/>
    </source>
</evidence>
<dbReference type="GO" id="GO:0004674">
    <property type="term" value="F:protein serine/threonine kinase activity"/>
    <property type="evidence" value="ECO:0007669"/>
    <property type="project" value="UniProtKB-EC"/>
</dbReference>
<keyword evidence="4 9" id="KW-0418">Kinase</keyword>
<dbReference type="Pfam" id="PF00069">
    <property type="entry name" value="Pkinase"/>
    <property type="match status" value="1"/>
</dbReference>
<proteinExistence type="predicted"/>
<dbReference type="Gene3D" id="1.10.510.10">
    <property type="entry name" value="Transferase(Phosphotransferase) domain 1"/>
    <property type="match status" value="2"/>
</dbReference>
<feature type="binding site" evidence="6">
    <location>
        <position position="335"/>
    </location>
    <ligand>
        <name>ATP</name>
        <dbReference type="ChEBI" id="CHEBI:30616"/>
    </ligand>
</feature>
<comment type="subcellular location">
    <subcellularLocation>
        <location evidence="1">Membrane</location>
        <topology evidence="1">Single-pass membrane protein</topology>
    </subcellularLocation>
</comment>
<evidence type="ECO:0000313" key="9">
    <source>
        <dbReference type="EMBL" id="QEG01299.1"/>
    </source>
</evidence>
<keyword evidence="3 6" id="KW-0547">Nucleotide-binding</keyword>
<evidence type="ECO:0000256" key="3">
    <source>
        <dbReference type="ARBA" id="ARBA00022741"/>
    </source>
</evidence>
<dbReference type="InterPro" id="IPR008271">
    <property type="entry name" value="Ser/Thr_kinase_AS"/>
</dbReference>
<dbReference type="SMART" id="SM00220">
    <property type="entry name" value="S_TKc"/>
    <property type="match status" value="1"/>
</dbReference>
<keyword evidence="2 9" id="KW-0808">Transferase</keyword>
<gene>
    <name evidence="9" type="primary">prkC_30</name>
    <name evidence="9" type="ORF">Mal15_53750</name>
</gene>
<dbReference type="InterPro" id="IPR011009">
    <property type="entry name" value="Kinase-like_dom_sf"/>
</dbReference>
<evidence type="ECO:0000256" key="2">
    <source>
        <dbReference type="ARBA" id="ARBA00022679"/>
    </source>
</evidence>
<dbReference type="AlphaFoldDB" id="A0A5B9MJB2"/>
<dbReference type="PROSITE" id="PS00108">
    <property type="entry name" value="PROTEIN_KINASE_ST"/>
    <property type="match status" value="1"/>
</dbReference>
<dbReference type="GO" id="GO:0016020">
    <property type="term" value="C:membrane"/>
    <property type="evidence" value="ECO:0007669"/>
    <property type="project" value="UniProtKB-SubCell"/>
</dbReference>
<dbReference type="InterPro" id="IPR029787">
    <property type="entry name" value="Nucleotide_cyclase"/>
</dbReference>
<name>A0A5B9MJB2_9BACT</name>
<keyword evidence="5 6" id="KW-0067">ATP-binding</keyword>
<sequence>MKFSGYQLLSQRGAGKDCVAYLARELSSGNLVQLCDLTSAAKHQRRWARLTRQLKKIAVFSHPAGRPLIQLQLNTDPRFAVLGLTGTRTLADNLQQPSLQWPTALAICLRLSDCLMHAHRLGISHGNLCPSGIGIDDDDEPIVDFTQFLAMGITSSQTSDPLDRCCLPKSSSTVGADPAANDIYALGAMHSMLLGIGRFGRLCNAPIPPLSEGESASLESLIDSMLDDDPLDRPLADEVVRELNAGLRAHLNQAHLSDPGFGSVTSAPTPSGGAETGGDAETIGLMKPAPAMGNERGLEGRRLGRFQIERRIGSGAWGAVFRAIDVADGATVAVKVLHPEHANCRDVVKRFRDEAHILAGIDNPHVAKLLDVNCQDGVHYLAMEFVDGPNLASLLARHGSIDEPRALQILADVARALVEPHEYGVVHRDIKPANIIIRLAESGGRQRDAVGRQPDRSQTAASDGMGIEAATLVDFGLAQDLFDDRPESDAGEQSAPRAIVGTPAYMSPEQCGGEPVGPETDVYAMGATLFHLLAGRPPFLGDNIQAIIDQHRNQAPPRISEFRAGIPDSVTETIDRALAKRPVLRHADAEALLVDVERLLRGEPVSIESHPFAPGDPSAAMRFQFQWPLRSSPAALWPHVSNTERLNEAIGLPVVDYTRQVDDEGGVTQTASAERLGMKFQWREHPFEWIEGKRLAVLRDFQSGPFKWMISRVELQASSDGGTHLSHHVIVQPRSVLGRAAAALEVGVKAKRALKRVYFHIDRTVAANGVGDPFRQPNRLKLARRRRLDQLIERLRSRELNAHVVARLSDCIEKAPAQELARIRPLAFARQYGLNADAVVDTFLAAAHEGLLVLYWDILCPSCRIPSDIKETLREVKNHSHCPACNLDFELDFAGSVELIFRVSPQIRQADVKTYCIGGPAHSPHVVAQLRIDAAERLRLDLSLDVGSYQLRGLPCALVIDFEVAHPGETSRWDIDVDADSLSTPLDVPLQGPEMKAGRQCLVLANHSRREQVIRVERRSPRTDVLTAARASTLRSFRQWFPGEILSPGELVGVGAMALMTLSISDDPQAGQVANALAGQSFLKMTSEVVERFGGTTLPGPADRVRVAFDDPSRALLAALDLHQSWSADGSIKHRRLKIALDHGGSVAVSVQDQLDYLGETARAVERIFQQTQPGELTMSVRAASDPVVASLLTERQLDGRMETIETDDHGPVLIHRFGIESVRADVDRVSD</sequence>
<dbReference type="InterPro" id="IPR045983">
    <property type="entry name" value="GUC-dom-containing_N"/>
</dbReference>
<dbReference type="Gene3D" id="3.30.70.1230">
    <property type="entry name" value="Nucleotide cyclase"/>
    <property type="match status" value="1"/>
</dbReference>
<dbReference type="KEGG" id="smam:Mal15_53750"/>
<dbReference type="Proteomes" id="UP000321353">
    <property type="component" value="Chromosome"/>
</dbReference>
<evidence type="ECO:0000313" key="10">
    <source>
        <dbReference type="Proteomes" id="UP000321353"/>
    </source>
</evidence>
<dbReference type="EMBL" id="CP036264">
    <property type="protein sequence ID" value="QEG01299.1"/>
    <property type="molecule type" value="Genomic_DNA"/>
</dbReference>
<dbReference type="CDD" id="cd14014">
    <property type="entry name" value="STKc_PknB_like"/>
    <property type="match status" value="1"/>
</dbReference>
<accession>A0A5B9MJB2</accession>
<dbReference type="GO" id="GO:0005524">
    <property type="term" value="F:ATP binding"/>
    <property type="evidence" value="ECO:0007669"/>
    <property type="project" value="UniProtKB-UniRule"/>
</dbReference>
<dbReference type="Pfam" id="PF19363">
    <property type="entry name" value="DUF5939"/>
    <property type="match status" value="1"/>
</dbReference>
<feature type="region of interest" description="Disordered" evidence="7">
    <location>
        <begin position="258"/>
        <end position="277"/>
    </location>
</feature>
<evidence type="ECO:0000259" key="8">
    <source>
        <dbReference type="PROSITE" id="PS50011"/>
    </source>
</evidence>
<keyword evidence="10" id="KW-1185">Reference proteome</keyword>
<dbReference type="PANTHER" id="PTHR43289">
    <property type="entry name" value="MITOGEN-ACTIVATED PROTEIN KINASE KINASE KINASE 20-RELATED"/>
    <property type="match status" value="1"/>
</dbReference>
<dbReference type="PANTHER" id="PTHR43289:SF6">
    <property type="entry name" value="SERINE_THREONINE-PROTEIN KINASE NEKL-3"/>
    <property type="match status" value="1"/>
</dbReference>
<organism evidence="9 10">
    <name type="scientific">Stieleria maiorica</name>
    <dbReference type="NCBI Taxonomy" id="2795974"/>
    <lineage>
        <taxon>Bacteria</taxon>
        <taxon>Pseudomonadati</taxon>
        <taxon>Planctomycetota</taxon>
        <taxon>Planctomycetia</taxon>
        <taxon>Pirellulales</taxon>
        <taxon>Pirellulaceae</taxon>
        <taxon>Stieleria</taxon>
    </lineage>
</organism>
<dbReference type="SUPFAM" id="SSF55961">
    <property type="entry name" value="Bet v1-like"/>
    <property type="match status" value="1"/>
</dbReference>
<evidence type="ECO:0000256" key="6">
    <source>
        <dbReference type="PROSITE-ProRule" id="PRU10141"/>
    </source>
</evidence>
<feature type="domain" description="Protein kinase" evidence="8">
    <location>
        <begin position="6"/>
        <end position="247"/>
    </location>
</feature>
<dbReference type="Gene3D" id="3.30.200.20">
    <property type="entry name" value="Phosphorylase Kinase, domain 1"/>
    <property type="match status" value="1"/>
</dbReference>
<dbReference type="RefSeq" id="WP_167547049.1">
    <property type="nucleotide sequence ID" value="NZ_CP036264.1"/>
</dbReference>
<dbReference type="EC" id="2.7.11.1" evidence="9"/>
<evidence type="ECO:0000256" key="5">
    <source>
        <dbReference type="ARBA" id="ARBA00022840"/>
    </source>
</evidence>
<dbReference type="SUPFAM" id="SSF56112">
    <property type="entry name" value="Protein kinase-like (PK-like)"/>
    <property type="match status" value="2"/>
</dbReference>
<dbReference type="InterPro" id="IPR000719">
    <property type="entry name" value="Prot_kinase_dom"/>
</dbReference>
<feature type="domain" description="Protein kinase" evidence="8">
    <location>
        <begin position="306"/>
        <end position="613"/>
    </location>
</feature>
<dbReference type="SUPFAM" id="SSF55073">
    <property type="entry name" value="Nucleotide cyclase"/>
    <property type="match status" value="1"/>
</dbReference>
<protein>
    <submittedName>
        <fullName evidence="9">Serine/threonine-protein kinase PrkC</fullName>
        <ecNumber evidence="9">2.7.11.1</ecNumber>
    </submittedName>
</protein>
<reference evidence="9 10" key="1">
    <citation type="submission" date="2019-02" db="EMBL/GenBank/DDBJ databases">
        <title>Planctomycetal bacteria perform biofilm scaping via a novel small molecule.</title>
        <authorList>
            <person name="Jeske O."/>
            <person name="Boedeker C."/>
            <person name="Wiegand S."/>
            <person name="Breitling P."/>
            <person name="Kallscheuer N."/>
            <person name="Jogler M."/>
            <person name="Rohde M."/>
            <person name="Petersen J."/>
            <person name="Medema M.H."/>
            <person name="Surup F."/>
            <person name="Jogler C."/>
        </authorList>
    </citation>
    <scope>NUCLEOTIDE SEQUENCE [LARGE SCALE GENOMIC DNA]</scope>
    <source>
        <strain evidence="9 10">Mal15</strain>
    </source>
</reference>
<dbReference type="InterPro" id="IPR017441">
    <property type="entry name" value="Protein_kinase_ATP_BS"/>
</dbReference>